<evidence type="ECO:0000313" key="3">
    <source>
        <dbReference type="EMBL" id="MFD2420962.1"/>
    </source>
</evidence>
<name>A0ABW5G5G1_9PSEU</name>
<sequence>MIFVLSADVDDPGAPSGGNVYDRRMCQALAAAGKAPREIKVAGSWPRPDAGARSELSRALAGVPDGEVVLIDGLVACGVPEVVTPHARRLHLVVLLHLPLAEETGLEPDEAADLDARERRTLGAASAVVVTGPAVAGRVIRHHGLSAERVHVVIPGTDPAPLAPGTDGVSRLLCVASVTVRKGQDLLVEALATMAGPQWTCEFTGPVRDPGYLRRLREATERHGISGRVTFTGPRTGEALAATYAAADLVVLPSRAETFGMVVTEALARGIPVLATRTPGVPEALGRAPDGSVPGLLVPPDDATALAVALRSWFGDEESRRRLKRSAHLRRGMLTTWDETSRHLAQVLKMTVM</sequence>
<dbReference type="EC" id="2.4.-.-" evidence="3"/>
<feature type="domain" description="Glycosyl transferase family 1" evidence="2">
    <location>
        <begin position="172"/>
        <end position="327"/>
    </location>
</feature>
<dbReference type="SUPFAM" id="SSF53756">
    <property type="entry name" value="UDP-Glycosyltransferase/glycogen phosphorylase"/>
    <property type="match status" value="1"/>
</dbReference>
<dbReference type="InterPro" id="IPR050194">
    <property type="entry name" value="Glycosyltransferase_grp1"/>
</dbReference>
<dbReference type="Pfam" id="PF00534">
    <property type="entry name" value="Glycos_transf_1"/>
    <property type="match status" value="1"/>
</dbReference>
<dbReference type="CDD" id="cd03801">
    <property type="entry name" value="GT4_PimA-like"/>
    <property type="match status" value="1"/>
</dbReference>
<evidence type="ECO:0000313" key="4">
    <source>
        <dbReference type="Proteomes" id="UP001597417"/>
    </source>
</evidence>
<comment type="caution">
    <text evidence="3">The sequence shown here is derived from an EMBL/GenBank/DDBJ whole genome shotgun (WGS) entry which is preliminary data.</text>
</comment>
<reference evidence="4" key="1">
    <citation type="journal article" date="2019" name="Int. J. Syst. Evol. Microbiol.">
        <title>The Global Catalogue of Microorganisms (GCM) 10K type strain sequencing project: providing services to taxonomists for standard genome sequencing and annotation.</title>
        <authorList>
            <consortium name="The Broad Institute Genomics Platform"/>
            <consortium name="The Broad Institute Genome Sequencing Center for Infectious Disease"/>
            <person name="Wu L."/>
            <person name="Ma J."/>
        </authorList>
    </citation>
    <scope>NUCLEOTIDE SEQUENCE [LARGE SCALE GENOMIC DNA]</scope>
    <source>
        <strain evidence="4">CGMCC 4.7645</strain>
    </source>
</reference>
<gene>
    <name evidence="3" type="ORF">ACFSXZ_31990</name>
</gene>
<dbReference type="PANTHER" id="PTHR45947">
    <property type="entry name" value="SULFOQUINOVOSYL TRANSFERASE SQD2"/>
    <property type="match status" value="1"/>
</dbReference>
<keyword evidence="3" id="KW-0328">Glycosyltransferase</keyword>
<dbReference type="PANTHER" id="PTHR45947:SF3">
    <property type="entry name" value="SULFOQUINOVOSYL TRANSFERASE SQD2"/>
    <property type="match status" value="1"/>
</dbReference>
<dbReference type="RefSeq" id="WP_378269286.1">
    <property type="nucleotide sequence ID" value="NZ_JBHUKR010000021.1"/>
</dbReference>
<keyword evidence="1 3" id="KW-0808">Transferase</keyword>
<accession>A0ABW5G5G1</accession>
<proteinExistence type="predicted"/>
<keyword evidence="4" id="KW-1185">Reference proteome</keyword>
<protein>
    <submittedName>
        <fullName evidence="3">Glycosyltransferase family 4 protein</fullName>
        <ecNumber evidence="3">2.4.-.-</ecNumber>
    </submittedName>
</protein>
<evidence type="ECO:0000259" key="2">
    <source>
        <dbReference type="Pfam" id="PF00534"/>
    </source>
</evidence>
<dbReference type="EMBL" id="JBHUKR010000021">
    <property type="protein sequence ID" value="MFD2420962.1"/>
    <property type="molecule type" value="Genomic_DNA"/>
</dbReference>
<dbReference type="Gene3D" id="3.40.50.2000">
    <property type="entry name" value="Glycogen Phosphorylase B"/>
    <property type="match status" value="2"/>
</dbReference>
<dbReference type="Proteomes" id="UP001597417">
    <property type="component" value="Unassembled WGS sequence"/>
</dbReference>
<dbReference type="InterPro" id="IPR001296">
    <property type="entry name" value="Glyco_trans_1"/>
</dbReference>
<organism evidence="3 4">
    <name type="scientific">Amycolatopsis pigmentata</name>
    <dbReference type="NCBI Taxonomy" id="450801"/>
    <lineage>
        <taxon>Bacteria</taxon>
        <taxon>Bacillati</taxon>
        <taxon>Actinomycetota</taxon>
        <taxon>Actinomycetes</taxon>
        <taxon>Pseudonocardiales</taxon>
        <taxon>Pseudonocardiaceae</taxon>
        <taxon>Amycolatopsis</taxon>
    </lineage>
</organism>
<evidence type="ECO:0000256" key="1">
    <source>
        <dbReference type="ARBA" id="ARBA00022679"/>
    </source>
</evidence>
<dbReference type="GO" id="GO:0016757">
    <property type="term" value="F:glycosyltransferase activity"/>
    <property type="evidence" value="ECO:0007669"/>
    <property type="project" value="UniProtKB-KW"/>
</dbReference>